<reference evidence="3 4" key="1">
    <citation type="submission" date="2019-02" db="EMBL/GenBank/DDBJ databases">
        <title>Genome sequencing of the rare red list fungi Hericium alpestre (H. flagellum).</title>
        <authorList>
            <person name="Buettner E."/>
            <person name="Kellner H."/>
        </authorList>
    </citation>
    <scope>NUCLEOTIDE SEQUENCE [LARGE SCALE GENOMIC DNA]</scope>
    <source>
        <strain evidence="3 4">DSM 108284</strain>
    </source>
</reference>
<keyword evidence="2" id="KW-0472">Membrane</keyword>
<dbReference type="EMBL" id="SFCI01000697">
    <property type="protein sequence ID" value="TFY78354.1"/>
    <property type="molecule type" value="Genomic_DNA"/>
</dbReference>
<keyword evidence="4" id="KW-1185">Reference proteome</keyword>
<comment type="caution">
    <text evidence="3">The sequence shown here is derived from an EMBL/GenBank/DDBJ whole genome shotgun (WGS) entry which is preliminary data.</text>
</comment>
<evidence type="ECO:0000313" key="3">
    <source>
        <dbReference type="EMBL" id="TFY78354.1"/>
    </source>
</evidence>
<feature type="compositionally biased region" description="Gly residues" evidence="1">
    <location>
        <begin position="174"/>
        <end position="183"/>
    </location>
</feature>
<feature type="transmembrane region" description="Helical" evidence="2">
    <location>
        <begin position="77"/>
        <end position="94"/>
    </location>
</feature>
<proteinExistence type="predicted"/>
<dbReference type="AlphaFoldDB" id="A0A4Y9ZVY9"/>
<organism evidence="3 4">
    <name type="scientific">Hericium alpestre</name>
    <dbReference type="NCBI Taxonomy" id="135208"/>
    <lineage>
        <taxon>Eukaryota</taxon>
        <taxon>Fungi</taxon>
        <taxon>Dikarya</taxon>
        <taxon>Basidiomycota</taxon>
        <taxon>Agaricomycotina</taxon>
        <taxon>Agaricomycetes</taxon>
        <taxon>Russulales</taxon>
        <taxon>Hericiaceae</taxon>
        <taxon>Hericium</taxon>
    </lineage>
</organism>
<evidence type="ECO:0000256" key="1">
    <source>
        <dbReference type="SAM" id="MobiDB-lite"/>
    </source>
</evidence>
<evidence type="ECO:0000256" key="2">
    <source>
        <dbReference type="SAM" id="Phobius"/>
    </source>
</evidence>
<sequence length="183" mass="20060">MVSSIGKTVFAAYAAIILTNVVVLALSARVNMFQDFFYVADKFPFILSIVTLAVALLLLVFDLGLSSAYTARAQFQIGVLALFSVFWLGFNAFSSSRWKHVPMNCSSIPSDYPDTRAWCHDLQALQAFVWLNWVLLSAAALATMRFSVRQHQKGSRTSGASRSRASRAPSPLGTGTGAGRRWT</sequence>
<feature type="transmembrane region" description="Helical" evidence="2">
    <location>
        <begin position="43"/>
        <end position="65"/>
    </location>
</feature>
<keyword evidence="2" id="KW-0812">Transmembrane</keyword>
<evidence type="ECO:0000313" key="4">
    <source>
        <dbReference type="Proteomes" id="UP000298061"/>
    </source>
</evidence>
<dbReference type="OrthoDB" id="2793550at2759"/>
<keyword evidence="2" id="KW-1133">Transmembrane helix</keyword>
<feature type="transmembrane region" description="Helical" evidence="2">
    <location>
        <begin position="130"/>
        <end position="148"/>
    </location>
</feature>
<dbReference type="Proteomes" id="UP000298061">
    <property type="component" value="Unassembled WGS sequence"/>
</dbReference>
<gene>
    <name evidence="3" type="ORF">EWM64_g5664</name>
</gene>
<name>A0A4Y9ZVY9_9AGAM</name>
<protein>
    <recommendedName>
        <fullName evidence="5">MARVEL domain-containing protein</fullName>
    </recommendedName>
</protein>
<feature type="region of interest" description="Disordered" evidence="1">
    <location>
        <begin position="153"/>
        <end position="183"/>
    </location>
</feature>
<evidence type="ECO:0008006" key="5">
    <source>
        <dbReference type="Google" id="ProtNLM"/>
    </source>
</evidence>
<accession>A0A4Y9ZVY9</accession>
<feature type="compositionally biased region" description="Low complexity" evidence="1">
    <location>
        <begin position="155"/>
        <end position="171"/>
    </location>
</feature>